<feature type="compositionally biased region" description="Low complexity" evidence="10">
    <location>
        <begin position="1"/>
        <end position="22"/>
    </location>
</feature>
<keyword evidence="3" id="KW-0312">Gluconeogenesis</keyword>
<gene>
    <name evidence="12" type="primary">ERT1_3</name>
    <name evidence="12" type="ORF">K7432_007581</name>
</gene>
<keyword evidence="7" id="KW-0238">DNA-binding</keyword>
<evidence type="ECO:0000256" key="7">
    <source>
        <dbReference type="ARBA" id="ARBA00023125"/>
    </source>
</evidence>
<dbReference type="SUPFAM" id="SSF57701">
    <property type="entry name" value="Zn2/Cys6 DNA-binding domain"/>
    <property type="match status" value="1"/>
</dbReference>
<feature type="region of interest" description="Disordered" evidence="10">
    <location>
        <begin position="1"/>
        <end position="50"/>
    </location>
</feature>
<evidence type="ECO:0000256" key="2">
    <source>
        <dbReference type="ARBA" id="ARBA00010855"/>
    </source>
</evidence>
<evidence type="ECO:0000256" key="5">
    <source>
        <dbReference type="ARBA" id="ARBA00022833"/>
    </source>
</evidence>
<name>A0ABR2WT64_9FUNG</name>
<evidence type="ECO:0000256" key="10">
    <source>
        <dbReference type="SAM" id="MobiDB-lite"/>
    </source>
</evidence>
<evidence type="ECO:0000259" key="11">
    <source>
        <dbReference type="PROSITE" id="PS50048"/>
    </source>
</evidence>
<dbReference type="PANTHER" id="PTHR47659">
    <property type="entry name" value="ZN(II)2CYS6 TRANSCRIPTION FACTOR (EUROFUNG)-RELATED"/>
    <property type="match status" value="1"/>
</dbReference>
<keyword evidence="13" id="KW-1185">Reference proteome</keyword>
<dbReference type="Proteomes" id="UP001479436">
    <property type="component" value="Unassembled WGS sequence"/>
</dbReference>
<evidence type="ECO:0000256" key="4">
    <source>
        <dbReference type="ARBA" id="ARBA00022723"/>
    </source>
</evidence>
<evidence type="ECO:0000313" key="13">
    <source>
        <dbReference type="Proteomes" id="UP001479436"/>
    </source>
</evidence>
<evidence type="ECO:0000256" key="6">
    <source>
        <dbReference type="ARBA" id="ARBA00023015"/>
    </source>
</evidence>
<comment type="subcellular location">
    <subcellularLocation>
        <location evidence="1">Nucleus</location>
    </subcellularLocation>
</comment>
<feature type="compositionally biased region" description="Polar residues" evidence="10">
    <location>
        <begin position="23"/>
        <end position="41"/>
    </location>
</feature>
<dbReference type="PANTHER" id="PTHR47659:SF1">
    <property type="entry name" value="TRANSCRIPTION ACTIVATOR OF GLUCONEOGENESIS ERT1"/>
    <property type="match status" value="1"/>
</dbReference>
<dbReference type="InterPro" id="IPR050335">
    <property type="entry name" value="ERT1_acuK_gluconeogen_tf"/>
</dbReference>
<dbReference type="CDD" id="cd00067">
    <property type="entry name" value="GAL4"/>
    <property type="match status" value="1"/>
</dbReference>
<keyword evidence="6" id="KW-0805">Transcription regulation</keyword>
<evidence type="ECO:0000256" key="1">
    <source>
        <dbReference type="ARBA" id="ARBA00004123"/>
    </source>
</evidence>
<feature type="domain" description="Zn(2)-C6 fungal-type" evidence="11">
    <location>
        <begin position="59"/>
        <end position="88"/>
    </location>
</feature>
<dbReference type="PROSITE" id="PS50048">
    <property type="entry name" value="ZN2_CY6_FUNGAL_2"/>
    <property type="match status" value="1"/>
</dbReference>
<proteinExistence type="inferred from homology"/>
<evidence type="ECO:0000256" key="8">
    <source>
        <dbReference type="ARBA" id="ARBA00023163"/>
    </source>
</evidence>
<reference evidence="12 13" key="1">
    <citation type="submission" date="2023-04" db="EMBL/GenBank/DDBJ databases">
        <title>Genome of Basidiobolus ranarum AG-B5.</title>
        <authorList>
            <person name="Stajich J.E."/>
            <person name="Carter-House D."/>
            <person name="Gryganskyi A."/>
        </authorList>
    </citation>
    <scope>NUCLEOTIDE SEQUENCE [LARGE SCALE GENOMIC DNA]</scope>
    <source>
        <strain evidence="12 13">AG-B5</strain>
    </source>
</reference>
<comment type="similarity">
    <text evidence="2">Belongs to the ERT1/acuK family.</text>
</comment>
<dbReference type="InterPro" id="IPR036864">
    <property type="entry name" value="Zn2-C6_fun-type_DNA-bd_sf"/>
</dbReference>
<keyword evidence="9" id="KW-0539">Nucleus</keyword>
<dbReference type="Gene3D" id="4.10.240.10">
    <property type="entry name" value="Zn(2)-C6 fungal-type DNA-binding domain"/>
    <property type="match status" value="1"/>
</dbReference>
<sequence>MAQVISSSLTSSNNAYSPSSLSDHNQNTLNSHVSSHNNQELDTPLEQQAQRKKKKATRACFHCQKAHLTCDDSRPCQRCIKRNLASSCKDGVRKKAKYLQDAYEESPEPVVNDNLTSNGIFNNYPMKQNHGFDSEALNLEYSMLSTMLTNPNPTGIPDPTTWATVSDIPTHNLLAISNMMQRSPTMINTVPAISAIYHNPTTPFNYTEGFHYLLRYIRERMDKDAIMRICKAMALFRPSFIILIKNLTEEDLIFMEKSFQRITLEFEKLISFSGTPTILWRRTGQIALVGKEFSLLTQWSKEDLLGKPTYIYEVLIIYPKVEVTCRFLIDLIQLMDNDSAVNYWEKFATHAFDNSEQSVMTKCTLISSSGRSVPCTFCFTFKRDIFDIPLAIVGNVSQVIHGNFHTVRY</sequence>
<protein>
    <submittedName>
        <fullName evidence="12">Transcriptional regulator of nonfermentable carbon utilization, variant 2</fullName>
    </submittedName>
</protein>
<comment type="caution">
    <text evidence="12">The sequence shown here is derived from an EMBL/GenBank/DDBJ whole genome shotgun (WGS) entry which is preliminary data.</text>
</comment>
<keyword evidence="4" id="KW-0479">Metal-binding</keyword>
<evidence type="ECO:0000256" key="3">
    <source>
        <dbReference type="ARBA" id="ARBA00022432"/>
    </source>
</evidence>
<dbReference type="SMART" id="SM00066">
    <property type="entry name" value="GAL4"/>
    <property type="match status" value="1"/>
</dbReference>
<evidence type="ECO:0000256" key="9">
    <source>
        <dbReference type="ARBA" id="ARBA00023242"/>
    </source>
</evidence>
<dbReference type="Pfam" id="PF24990">
    <property type="entry name" value="PAS_13"/>
    <property type="match status" value="1"/>
</dbReference>
<accession>A0ABR2WT64</accession>
<organism evidence="12 13">
    <name type="scientific">Basidiobolus ranarum</name>
    <dbReference type="NCBI Taxonomy" id="34480"/>
    <lineage>
        <taxon>Eukaryota</taxon>
        <taxon>Fungi</taxon>
        <taxon>Fungi incertae sedis</taxon>
        <taxon>Zoopagomycota</taxon>
        <taxon>Entomophthoromycotina</taxon>
        <taxon>Basidiobolomycetes</taxon>
        <taxon>Basidiobolales</taxon>
        <taxon>Basidiobolaceae</taxon>
        <taxon>Basidiobolus</taxon>
    </lineage>
</organism>
<evidence type="ECO:0000313" key="12">
    <source>
        <dbReference type="EMBL" id="KAK9764712.1"/>
    </source>
</evidence>
<dbReference type="EMBL" id="JASJQH010000380">
    <property type="protein sequence ID" value="KAK9764712.1"/>
    <property type="molecule type" value="Genomic_DNA"/>
</dbReference>
<dbReference type="InterPro" id="IPR001138">
    <property type="entry name" value="Zn2Cys6_DnaBD"/>
</dbReference>
<keyword evidence="8" id="KW-0804">Transcription</keyword>
<dbReference type="InterPro" id="IPR056751">
    <property type="entry name" value="PAS_13"/>
</dbReference>
<keyword evidence="5" id="KW-0862">Zinc</keyword>